<evidence type="ECO:0000313" key="1">
    <source>
        <dbReference type="EnsemblMetazoa" id="XP_008179636.1"/>
    </source>
</evidence>
<name>A0A8R1WYW1_ACYPI</name>
<dbReference type="Proteomes" id="UP000007819">
    <property type="component" value="Chromosome A2"/>
</dbReference>
<dbReference type="OrthoDB" id="7554869at2759"/>
<accession>A0A8R1WYW1</accession>
<dbReference type="KEGG" id="api:103308293"/>
<keyword evidence="2" id="KW-1185">Reference proteome</keyword>
<dbReference type="GeneID" id="103308293"/>
<proteinExistence type="predicted"/>
<dbReference type="PANTHER" id="PTHR33053">
    <property type="entry name" value="PROTEIN, PUTATIVE-RELATED"/>
    <property type="match status" value="1"/>
</dbReference>
<evidence type="ECO:0000313" key="2">
    <source>
        <dbReference type="Proteomes" id="UP000007819"/>
    </source>
</evidence>
<reference evidence="2" key="1">
    <citation type="submission" date="2010-06" db="EMBL/GenBank/DDBJ databases">
        <authorList>
            <person name="Jiang H."/>
            <person name="Abraham K."/>
            <person name="Ali S."/>
            <person name="Alsbrooks S.L."/>
            <person name="Anim B.N."/>
            <person name="Anosike U.S."/>
            <person name="Attaway T."/>
            <person name="Bandaranaike D.P."/>
            <person name="Battles P.K."/>
            <person name="Bell S.N."/>
            <person name="Bell A.V."/>
            <person name="Beltran B."/>
            <person name="Bickham C."/>
            <person name="Bustamante Y."/>
            <person name="Caleb T."/>
            <person name="Canada A."/>
            <person name="Cardenas V."/>
            <person name="Carter K."/>
            <person name="Chacko J."/>
            <person name="Chandrabose M.N."/>
            <person name="Chavez D."/>
            <person name="Chavez A."/>
            <person name="Chen L."/>
            <person name="Chu H.-S."/>
            <person name="Claassen K.J."/>
            <person name="Cockrell R."/>
            <person name="Collins M."/>
            <person name="Cooper J.A."/>
            <person name="Cree A."/>
            <person name="Curry S.M."/>
            <person name="Da Y."/>
            <person name="Dao M.D."/>
            <person name="Das B."/>
            <person name="Davila M.-L."/>
            <person name="Davy-Carroll L."/>
            <person name="Denson S."/>
            <person name="Dinh H."/>
            <person name="Ebong V.E."/>
            <person name="Edwards J.R."/>
            <person name="Egan A."/>
            <person name="El-Daye J."/>
            <person name="Escobedo L."/>
            <person name="Fernandez S."/>
            <person name="Fernando P.R."/>
            <person name="Flagg N."/>
            <person name="Forbes L.D."/>
            <person name="Fowler R.G."/>
            <person name="Fu Q."/>
            <person name="Gabisi R.A."/>
            <person name="Ganer J."/>
            <person name="Garbino Pronczuk A."/>
            <person name="Garcia R.M."/>
            <person name="Garner T."/>
            <person name="Garrett T.E."/>
            <person name="Gonzalez D.A."/>
            <person name="Hamid H."/>
            <person name="Hawkins E.S."/>
            <person name="Hirani K."/>
            <person name="Hogues M.E."/>
            <person name="Hollins B."/>
            <person name="Hsiao C.-H."/>
            <person name="Jabil R."/>
            <person name="James M.L."/>
            <person name="Jhangiani S.N."/>
            <person name="Johnson B."/>
            <person name="Johnson Q."/>
            <person name="Joshi V."/>
            <person name="Kalu J.B."/>
            <person name="Kam C."/>
            <person name="Kashfia A."/>
            <person name="Keebler J."/>
            <person name="Kisamo H."/>
            <person name="Kovar C.L."/>
            <person name="Lago L.A."/>
            <person name="Lai C.-Y."/>
            <person name="Laidlaw J."/>
            <person name="Lara F."/>
            <person name="Le T.-K."/>
            <person name="Lee S.L."/>
            <person name="Legall F.H."/>
            <person name="Lemon S.J."/>
            <person name="Lewis L.R."/>
            <person name="Li B."/>
            <person name="Liu Y."/>
            <person name="Liu Y.-S."/>
            <person name="Lopez J."/>
            <person name="Lozado R.J."/>
            <person name="Lu J."/>
            <person name="Madu R.C."/>
            <person name="Maheshwari M."/>
            <person name="Maheshwari R."/>
            <person name="Malloy K."/>
            <person name="Martinez E."/>
            <person name="Mathew T."/>
            <person name="Mercado I.C."/>
            <person name="Mercado C."/>
            <person name="Meyer B."/>
            <person name="Montgomery K."/>
            <person name="Morgan M.B."/>
            <person name="Munidasa M."/>
            <person name="Nazareth L.V."/>
            <person name="Nelson J."/>
            <person name="Ng B.M."/>
            <person name="Nguyen N.B."/>
            <person name="Nguyen P.Q."/>
            <person name="Nguyen T."/>
            <person name="Obregon M."/>
            <person name="Okwuonu G.O."/>
            <person name="Onwere C.G."/>
            <person name="Orozco G."/>
            <person name="Parra A."/>
            <person name="Patel S."/>
            <person name="Patil S."/>
            <person name="Perez A."/>
            <person name="Perez Y."/>
            <person name="Pham C."/>
            <person name="Primus E.L."/>
            <person name="Pu L.-L."/>
            <person name="Puazo M."/>
            <person name="Qin X."/>
            <person name="Quiroz J.B."/>
            <person name="Reese J."/>
            <person name="Richards S."/>
            <person name="Rives C.M."/>
            <person name="Robberts R."/>
            <person name="Ruiz S.J."/>
            <person name="Ruiz M.J."/>
            <person name="Santibanez J."/>
            <person name="Schneider B.W."/>
            <person name="Sisson I."/>
            <person name="Smith M."/>
            <person name="Sodergren E."/>
            <person name="Song X.-Z."/>
            <person name="Song B.B."/>
            <person name="Summersgill H."/>
            <person name="Thelus R."/>
            <person name="Thornton R.D."/>
            <person name="Trejos Z.Y."/>
            <person name="Usmani K."/>
            <person name="Vattathil S."/>
            <person name="Villasana D."/>
            <person name="Walker D.L."/>
            <person name="Wang S."/>
            <person name="Wang K."/>
            <person name="White C.S."/>
            <person name="Williams A.C."/>
            <person name="Williamson J."/>
            <person name="Wilson K."/>
            <person name="Woghiren I.O."/>
            <person name="Woodworth J.R."/>
            <person name="Worley K.C."/>
            <person name="Wright R.A."/>
            <person name="Wu W."/>
            <person name="Young L."/>
            <person name="Zhang L."/>
            <person name="Zhang J."/>
            <person name="Zhu Y."/>
            <person name="Muzny D.M."/>
            <person name="Weinstock G."/>
            <person name="Gibbs R.A."/>
        </authorList>
    </citation>
    <scope>NUCLEOTIDE SEQUENCE [LARGE SCALE GENOMIC DNA]</scope>
    <source>
        <strain evidence="2">LSR1</strain>
    </source>
</reference>
<sequence>MSKIKHNELDDLMVILRKQTCGQNLSKTARTLLSSPRNTIIWSVNSCYYCHFGVRVGLTEVLEVEQNQINNFNISIKISTDGLPLSNSSTSELWPIMGCIVHSSVVFIIGVYHGYSKPDNANEFLQDFFVEITDLINNGFVYKEALHSISIYCFTCDTPARSFITMTKGHAGYYSCSKCCQEGEYIDHRMCFPNVTNSVLRTDNCYINQEYGDYQLDYMHLVCIGVTRKIMALWLAGKPAYKIVHLPTKKI</sequence>
<organism evidence="1 2">
    <name type="scientific">Acyrthosiphon pisum</name>
    <name type="common">Pea aphid</name>
    <dbReference type="NCBI Taxonomy" id="7029"/>
    <lineage>
        <taxon>Eukaryota</taxon>
        <taxon>Metazoa</taxon>
        <taxon>Ecdysozoa</taxon>
        <taxon>Arthropoda</taxon>
        <taxon>Hexapoda</taxon>
        <taxon>Insecta</taxon>
        <taxon>Pterygota</taxon>
        <taxon>Neoptera</taxon>
        <taxon>Paraneoptera</taxon>
        <taxon>Hemiptera</taxon>
        <taxon>Sternorrhyncha</taxon>
        <taxon>Aphidomorpha</taxon>
        <taxon>Aphidoidea</taxon>
        <taxon>Aphididae</taxon>
        <taxon>Macrosiphini</taxon>
        <taxon>Acyrthosiphon</taxon>
    </lineage>
</organism>
<reference evidence="1" key="2">
    <citation type="submission" date="2022-06" db="UniProtKB">
        <authorList>
            <consortium name="EnsemblMetazoa"/>
        </authorList>
    </citation>
    <scope>IDENTIFICATION</scope>
</reference>
<dbReference type="OMA" id="LHYDINI"/>
<dbReference type="EnsemblMetazoa" id="XM_008181414.1">
    <property type="protein sequence ID" value="XP_008179636.1"/>
    <property type="gene ID" value="LOC103308293"/>
</dbReference>
<dbReference type="RefSeq" id="XP_008179636.1">
    <property type="nucleotide sequence ID" value="XM_008181414.1"/>
</dbReference>
<protein>
    <submittedName>
        <fullName evidence="1">Uncharacterized protein</fullName>
    </submittedName>
</protein>
<dbReference type="AlphaFoldDB" id="A0A8R1WYW1"/>